<gene>
    <name evidence="1" type="ORF">ABOD76_01530</name>
</gene>
<proteinExistence type="predicted"/>
<keyword evidence="1" id="KW-0614">Plasmid</keyword>
<organism evidence="1">
    <name type="scientific">Deinococcus sonorensis KR-87</name>
    <dbReference type="NCBI Taxonomy" id="694439"/>
    <lineage>
        <taxon>Bacteria</taxon>
        <taxon>Thermotogati</taxon>
        <taxon>Deinococcota</taxon>
        <taxon>Deinococci</taxon>
        <taxon>Deinococcales</taxon>
        <taxon>Deinococcaceae</taxon>
        <taxon>Deinococcus</taxon>
    </lineage>
</organism>
<dbReference type="KEGG" id="dsc:ABOD76_01530"/>
<dbReference type="AlphaFoldDB" id="A0AAU7U5W6"/>
<protein>
    <submittedName>
        <fullName evidence="1">DUF1800 domain-containing protein</fullName>
    </submittedName>
</protein>
<dbReference type="EMBL" id="CP158297">
    <property type="protein sequence ID" value="XBV83758.1"/>
    <property type="molecule type" value="Genomic_DNA"/>
</dbReference>
<name>A0AAU7U5W6_9DEIO</name>
<evidence type="ECO:0000313" key="1">
    <source>
        <dbReference type="EMBL" id="XBV83758.1"/>
    </source>
</evidence>
<dbReference type="Pfam" id="PF08811">
    <property type="entry name" value="DUF1800"/>
    <property type="match status" value="1"/>
</dbReference>
<dbReference type="InterPro" id="IPR014917">
    <property type="entry name" value="DUF1800"/>
</dbReference>
<geneLocation type="plasmid" evidence="1">
    <name>pDson01</name>
</geneLocation>
<reference evidence="1" key="1">
    <citation type="submission" date="2024-06" db="EMBL/GenBank/DDBJ databases">
        <title>Draft Genome Sequence of Deinococcus sonorensis Type Strain KR-87, a Biofilm Producing Representative of the Genus Deinococcus.</title>
        <authorList>
            <person name="Boren L.S."/>
            <person name="Grosso R.A."/>
            <person name="Hugenberg-Cox A.N."/>
            <person name="Hill J.T.E."/>
            <person name="Albert C.M."/>
            <person name="Tuohy J.M."/>
        </authorList>
    </citation>
    <scope>NUCLEOTIDE SEQUENCE</scope>
    <source>
        <strain evidence="1">KR-87</strain>
        <plasmid evidence="1">pDson01</plasmid>
    </source>
</reference>
<accession>A0AAU7U5W6</accession>
<sequence>MTLPPHPFPLTAEDAAHFLRRTAFGPTDAQIHALVGQDARAVARAALTFRGQGAPDNPFDPSQGVTPGAMLQLTRARWLYELLYSPEPLREKLALTWSNHFVVGTDKVRNGPSLAGYLTLLRTHAATDSFETFARAVAQSPAMLRYLDNDQNRRGRPNENFSRELLELFTTGIGPYSEADVHEGARALSGWTFTGGRGTRQFLEAPRFVFNRQQHDDGQKTYLGQRGAFTGEDVIRLAATHPQTATRVCFKLHRAFVRDTPDAEAVEGSAATWRRTGGNVRAVLEELLSSAAFYAPEQRSSIIRSPVEFVVGALRSLGAPRLEAERVLSLTQTAGRMGQLLLQPDTVKGWDGGRAWINDATLLGRMQLAAALTLGAKAPRLPAAPTPLALLGQAAPLPGTERLSAAQRTYLTLISPEFQLA</sequence>
<dbReference type="RefSeq" id="WP_350241486.1">
    <property type="nucleotide sequence ID" value="NZ_CP158297.1"/>
</dbReference>